<reference evidence="6" key="1">
    <citation type="submission" date="2023-07" db="EMBL/GenBank/DDBJ databases">
        <title>A chromosome-level genome assembly of Lolium multiflorum.</title>
        <authorList>
            <person name="Chen Y."/>
            <person name="Copetti D."/>
            <person name="Kolliker R."/>
            <person name="Studer B."/>
        </authorList>
    </citation>
    <scope>NUCLEOTIDE SEQUENCE</scope>
    <source>
        <strain evidence="6">02402/16</strain>
        <tissue evidence="6">Leaf</tissue>
    </source>
</reference>
<dbReference type="GO" id="GO:0015385">
    <property type="term" value="F:sodium:proton antiporter activity"/>
    <property type="evidence" value="ECO:0007669"/>
    <property type="project" value="InterPro"/>
</dbReference>
<dbReference type="GO" id="GO:0005886">
    <property type="term" value="C:plasma membrane"/>
    <property type="evidence" value="ECO:0007669"/>
    <property type="project" value="TreeGrafter"/>
</dbReference>
<evidence type="ECO:0000256" key="3">
    <source>
        <dbReference type="ARBA" id="ARBA00022958"/>
    </source>
</evidence>
<dbReference type="EMBL" id="JAUUTY010000007">
    <property type="protein sequence ID" value="KAK1605900.1"/>
    <property type="molecule type" value="Genomic_DNA"/>
</dbReference>
<protein>
    <recommendedName>
        <fullName evidence="8">Na+/H+ antiporter</fullName>
    </recommendedName>
</protein>
<keyword evidence="5" id="KW-0812">Transmembrane</keyword>
<feature type="transmembrane region" description="Helical" evidence="5">
    <location>
        <begin position="22"/>
        <end position="42"/>
    </location>
</feature>
<organism evidence="6 7">
    <name type="scientific">Lolium multiflorum</name>
    <name type="common">Italian ryegrass</name>
    <name type="synonym">Lolium perenne subsp. multiflorum</name>
    <dbReference type="NCBI Taxonomy" id="4521"/>
    <lineage>
        <taxon>Eukaryota</taxon>
        <taxon>Viridiplantae</taxon>
        <taxon>Streptophyta</taxon>
        <taxon>Embryophyta</taxon>
        <taxon>Tracheophyta</taxon>
        <taxon>Spermatophyta</taxon>
        <taxon>Magnoliopsida</taxon>
        <taxon>Liliopsida</taxon>
        <taxon>Poales</taxon>
        <taxon>Poaceae</taxon>
        <taxon>BOP clade</taxon>
        <taxon>Pooideae</taxon>
        <taxon>Poodae</taxon>
        <taxon>Poeae</taxon>
        <taxon>Poeae Chloroplast Group 2 (Poeae type)</taxon>
        <taxon>Loliodinae</taxon>
        <taxon>Loliinae</taxon>
        <taxon>Lolium</taxon>
    </lineage>
</organism>
<dbReference type="AlphaFoldDB" id="A0AAD8VIE9"/>
<evidence type="ECO:0000313" key="6">
    <source>
        <dbReference type="EMBL" id="KAK1605900.1"/>
    </source>
</evidence>
<keyword evidence="5" id="KW-0472">Membrane</keyword>
<gene>
    <name evidence="6" type="ORF">QYE76_029573</name>
</gene>
<accession>A0AAD8VIE9</accession>
<keyword evidence="4" id="KW-0406">Ion transport</keyword>
<proteinExistence type="predicted"/>
<dbReference type="PANTHER" id="PTHR10110:SF179">
    <property type="entry name" value="SODIUM_HYDROGEN EXCHANGER 4"/>
    <property type="match status" value="1"/>
</dbReference>
<keyword evidence="1" id="KW-0813">Transport</keyword>
<evidence type="ECO:0000256" key="4">
    <source>
        <dbReference type="ARBA" id="ARBA00023065"/>
    </source>
</evidence>
<comment type="caution">
    <text evidence="6">The sequence shown here is derived from an EMBL/GenBank/DDBJ whole genome shotgun (WGS) entry which is preliminary data.</text>
</comment>
<feature type="transmembrane region" description="Helical" evidence="5">
    <location>
        <begin position="54"/>
        <end position="71"/>
    </location>
</feature>
<keyword evidence="5" id="KW-1133">Transmembrane helix</keyword>
<evidence type="ECO:0000256" key="1">
    <source>
        <dbReference type="ARBA" id="ARBA00022448"/>
    </source>
</evidence>
<feature type="transmembrane region" description="Helical" evidence="5">
    <location>
        <begin position="83"/>
        <end position="101"/>
    </location>
</feature>
<name>A0AAD8VIE9_LOLMU</name>
<dbReference type="GO" id="GO:0015386">
    <property type="term" value="F:potassium:proton antiporter activity"/>
    <property type="evidence" value="ECO:0007669"/>
    <property type="project" value="TreeGrafter"/>
</dbReference>
<keyword evidence="7" id="KW-1185">Reference proteome</keyword>
<evidence type="ECO:0000256" key="5">
    <source>
        <dbReference type="SAM" id="Phobius"/>
    </source>
</evidence>
<dbReference type="PANTHER" id="PTHR10110">
    <property type="entry name" value="SODIUM/HYDROGEN EXCHANGER"/>
    <property type="match status" value="1"/>
</dbReference>
<keyword evidence="2" id="KW-0633">Potassium transport</keyword>
<keyword evidence="3" id="KW-0630">Potassium</keyword>
<dbReference type="Proteomes" id="UP001231189">
    <property type="component" value="Unassembled WGS sequence"/>
</dbReference>
<evidence type="ECO:0000256" key="2">
    <source>
        <dbReference type="ARBA" id="ARBA00022538"/>
    </source>
</evidence>
<dbReference type="GO" id="GO:0098719">
    <property type="term" value="P:sodium ion import across plasma membrane"/>
    <property type="evidence" value="ECO:0007669"/>
    <property type="project" value="TreeGrafter"/>
</dbReference>
<evidence type="ECO:0000313" key="7">
    <source>
        <dbReference type="Proteomes" id="UP001231189"/>
    </source>
</evidence>
<dbReference type="GO" id="GO:0051453">
    <property type="term" value="P:regulation of intracellular pH"/>
    <property type="evidence" value="ECO:0007669"/>
    <property type="project" value="TreeGrafter"/>
</dbReference>
<dbReference type="InterPro" id="IPR018422">
    <property type="entry name" value="Cation/H_exchanger_CPA1"/>
</dbReference>
<evidence type="ECO:0008006" key="8">
    <source>
        <dbReference type="Google" id="ProtNLM"/>
    </source>
</evidence>
<sequence length="124" mass="13510">MAAAAWEEVAVAVSTGGDGGTVFSICVFTAVLCLCLVAGHLLEENKWVNESITALIIGCIVGAFIFLMSKGKNSRILRFDEQLFFNYVLPPIIFNAGYLSFQSLNRPPSVLIYSCGRRLGRNCL</sequence>